<protein>
    <submittedName>
        <fullName evidence="2">Uncharacterized protein</fullName>
    </submittedName>
</protein>
<organism evidence="2 3">
    <name type="scientific">Paramecium sonneborni</name>
    <dbReference type="NCBI Taxonomy" id="65129"/>
    <lineage>
        <taxon>Eukaryota</taxon>
        <taxon>Sar</taxon>
        <taxon>Alveolata</taxon>
        <taxon>Ciliophora</taxon>
        <taxon>Intramacronucleata</taxon>
        <taxon>Oligohymenophorea</taxon>
        <taxon>Peniculida</taxon>
        <taxon>Parameciidae</taxon>
        <taxon>Paramecium</taxon>
    </lineage>
</organism>
<name>A0A8S1NYS5_9CILI</name>
<evidence type="ECO:0000313" key="2">
    <source>
        <dbReference type="EMBL" id="CAD8096960.1"/>
    </source>
</evidence>
<comment type="caution">
    <text evidence="2">The sequence shown here is derived from an EMBL/GenBank/DDBJ whole genome shotgun (WGS) entry which is preliminary data.</text>
</comment>
<proteinExistence type="predicted"/>
<dbReference type="EMBL" id="CAJJDN010000067">
    <property type="protein sequence ID" value="CAD8096960.1"/>
    <property type="molecule type" value="Genomic_DNA"/>
</dbReference>
<sequence>MNPKQLPKVYRNDLENSFIRKFERSFLSQSLKSSQTRRIQLYFQKQPRYKINENLKQLSEWNEQKQYHKKLKYYSRGKSSESQNEGQNNKKVSQFFLLLPYHCPSQQRMKQCRLMWKRLIIGVEVILFYSKLYKEQLISKTASCPHIPPRRSSHKSLNYPTSPPKRKFRSRTQGEGKNQLNGFGDYLKAMYESEKQKKELCSKSVITKEFRFNDSRIKRLVTSRICDQTLDLSRNRCVSIKDPNQLPPLISIAPYKVENIRMKRVSSTMIRRIKTLRLQ</sequence>
<dbReference type="AlphaFoldDB" id="A0A8S1NYS5"/>
<evidence type="ECO:0000313" key="3">
    <source>
        <dbReference type="Proteomes" id="UP000692954"/>
    </source>
</evidence>
<accession>A0A8S1NYS5</accession>
<reference evidence="2" key="1">
    <citation type="submission" date="2021-01" db="EMBL/GenBank/DDBJ databases">
        <authorList>
            <consortium name="Genoscope - CEA"/>
            <person name="William W."/>
        </authorList>
    </citation>
    <scope>NUCLEOTIDE SEQUENCE</scope>
</reference>
<dbReference type="Proteomes" id="UP000692954">
    <property type="component" value="Unassembled WGS sequence"/>
</dbReference>
<feature type="region of interest" description="Disordered" evidence="1">
    <location>
        <begin position="144"/>
        <end position="176"/>
    </location>
</feature>
<keyword evidence="3" id="KW-1185">Reference proteome</keyword>
<gene>
    <name evidence="2" type="ORF">PSON_ATCC_30995.1.T0670157</name>
</gene>
<dbReference type="OrthoDB" id="292023at2759"/>
<evidence type="ECO:0000256" key="1">
    <source>
        <dbReference type="SAM" id="MobiDB-lite"/>
    </source>
</evidence>